<reference evidence="18" key="2">
    <citation type="journal article" date="2021" name="PeerJ">
        <title>Extensive microbial diversity within the chicken gut microbiome revealed by metagenomics and culture.</title>
        <authorList>
            <person name="Gilroy R."/>
            <person name="Ravi A."/>
            <person name="Getino M."/>
            <person name="Pursley I."/>
            <person name="Horton D.L."/>
            <person name="Alikhan N.F."/>
            <person name="Baker D."/>
            <person name="Gharbi K."/>
            <person name="Hall N."/>
            <person name="Watson M."/>
            <person name="Adriaenssens E.M."/>
            <person name="Foster-Nyarko E."/>
            <person name="Jarju S."/>
            <person name="Secka A."/>
            <person name="Antonio M."/>
            <person name="Oren A."/>
            <person name="Chaudhuri R.R."/>
            <person name="La Ragione R."/>
            <person name="Hildebrand F."/>
            <person name="Pallen M.J."/>
        </authorList>
    </citation>
    <scope>NUCLEOTIDE SEQUENCE</scope>
    <source>
        <strain evidence="18">ChiBcec6-7307</strain>
    </source>
</reference>
<dbReference type="PRINTS" id="PR00344">
    <property type="entry name" value="BCTRLSENSOR"/>
</dbReference>
<dbReference type="Pfam" id="PF06580">
    <property type="entry name" value="His_kinase"/>
    <property type="match status" value="1"/>
</dbReference>
<evidence type="ECO:0000256" key="15">
    <source>
        <dbReference type="SAM" id="SignalP"/>
    </source>
</evidence>
<comment type="catalytic activity">
    <reaction evidence="1">
        <text>ATP + protein L-histidine = ADP + protein N-phospho-L-histidine.</text>
        <dbReference type="EC" id="2.7.13.3"/>
    </reaction>
</comment>
<dbReference type="SUPFAM" id="SSF55874">
    <property type="entry name" value="ATPase domain of HSP90 chaperone/DNA topoisomerase II/histidine kinase"/>
    <property type="match status" value="1"/>
</dbReference>
<evidence type="ECO:0000313" key="18">
    <source>
        <dbReference type="EMBL" id="HIV23037.1"/>
    </source>
</evidence>
<dbReference type="InterPro" id="IPR005467">
    <property type="entry name" value="His_kinase_dom"/>
</dbReference>
<keyword evidence="10" id="KW-0067">ATP-binding</keyword>
<keyword evidence="13 14" id="KW-0472">Membrane</keyword>
<dbReference type="EC" id="2.7.13.3" evidence="3"/>
<reference evidence="18" key="1">
    <citation type="submission" date="2020-10" db="EMBL/GenBank/DDBJ databases">
        <authorList>
            <person name="Gilroy R."/>
        </authorList>
    </citation>
    <scope>NUCLEOTIDE SEQUENCE</scope>
    <source>
        <strain evidence="18">ChiBcec6-7307</strain>
    </source>
</reference>
<keyword evidence="9 18" id="KW-0418">Kinase</keyword>
<keyword evidence="12" id="KW-0902">Two-component regulatory system</keyword>
<dbReference type="EMBL" id="DVOS01000036">
    <property type="protein sequence ID" value="HIV23037.1"/>
    <property type="molecule type" value="Genomic_DNA"/>
</dbReference>
<evidence type="ECO:0000313" key="19">
    <source>
        <dbReference type="Proteomes" id="UP000886889"/>
    </source>
</evidence>
<dbReference type="GO" id="GO:0000155">
    <property type="term" value="F:phosphorelay sensor kinase activity"/>
    <property type="evidence" value="ECO:0007669"/>
    <property type="project" value="InterPro"/>
</dbReference>
<evidence type="ECO:0000256" key="11">
    <source>
        <dbReference type="ARBA" id="ARBA00022989"/>
    </source>
</evidence>
<dbReference type="InterPro" id="IPR004358">
    <property type="entry name" value="Sig_transdc_His_kin-like_C"/>
</dbReference>
<keyword evidence="7 14" id="KW-0812">Transmembrane</keyword>
<dbReference type="GO" id="GO:0005886">
    <property type="term" value="C:plasma membrane"/>
    <property type="evidence" value="ECO:0007669"/>
    <property type="project" value="UniProtKB-SubCell"/>
</dbReference>
<feature type="domain" description="HAMP" evidence="17">
    <location>
        <begin position="316"/>
        <end position="368"/>
    </location>
</feature>
<evidence type="ECO:0000256" key="7">
    <source>
        <dbReference type="ARBA" id="ARBA00022692"/>
    </source>
</evidence>
<dbReference type="GO" id="GO:0005524">
    <property type="term" value="F:ATP binding"/>
    <property type="evidence" value="ECO:0007669"/>
    <property type="project" value="UniProtKB-KW"/>
</dbReference>
<dbReference type="InterPro" id="IPR050640">
    <property type="entry name" value="Bact_2-comp_sensor_kinase"/>
</dbReference>
<proteinExistence type="predicted"/>
<feature type="chain" id="PRO_5039086637" description="histidine kinase" evidence="15">
    <location>
        <begin position="26"/>
        <end position="595"/>
    </location>
</feature>
<gene>
    <name evidence="18" type="ORF">IAC80_03760</name>
</gene>
<dbReference type="PROSITE" id="PS50885">
    <property type="entry name" value="HAMP"/>
    <property type="match status" value="1"/>
</dbReference>
<evidence type="ECO:0000256" key="5">
    <source>
        <dbReference type="ARBA" id="ARBA00022553"/>
    </source>
</evidence>
<dbReference type="CDD" id="cd06225">
    <property type="entry name" value="HAMP"/>
    <property type="match status" value="1"/>
</dbReference>
<evidence type="ECO:0000256" key="4">
    <source>
        <dbReference type="ARBA" id="ARBA00022475"/>
    </source>
</evidence>
<accession>A0A9D1T8Y0</accession>
<dbReference type="InterPro" id="IPR003594">
    <property type="entry name" value="HATPase_dom"/>
</dbReference>
<evidence type="ECO:0000256" key="6">
    <source>
        <dbReference type="ARBA" id="ARBA00022679"/>
    </source>
</evidence>
<evidence type="ECO:0000256" key="2">
    <source>
        <dbReference type="ARBA" id="ARBA00004651"/>
    </source>
</evidence>
<evidence type="ECO:0000256" key="1">
    <source>
        <dbReference type="ARBA" id="ARBA00000085"/>
    </source>
</evidence>
<feature type="signal peptide" evidence="15">
    <location>
        <begin position="1"/>
        <end position="25"/>
    </location>
</feature>
<dbReference type="SMART" id="SM00304">
    <property type="entry name" value="HAMP"/>
    <property type="match status" value="1"/>
</dbReference>
<dbReference type="PROSITE" id="PS50109">
    <property type="entry name" value="HIS_KIN"/>
    <property type="match status" value="1"/>
</dbReference>
<protein>
    <recommendedName>
        <fullName evidence="3">histidine kinase</fullName>
        <ecNumber evidence="3">2.7.13.3</ecNumber>
    </recommendedName>
</protein>
<dbReference type="PANTHER" id="PTHR34220:SF11">
    <property type="entry name" value="SENSOR PROTEIN KINASE HPTS"/>
    <property type="match status" value="1"/>
</dbReference>
<evidence type="ECO:0000256" key="9">
    <source>
        <dbReference type="ARBA" id="ARBA00022777"/>
    </source>
</evidence>
<dbReference type="Pfam" id="PF00672">
    <property type="entry name" value="HAMP"/>
    <property type="match status" value="1"/>
</dbReference>
<dbReference type="InterPro" id="IPR036890">
    <property type="entry name" value="HATPase_C_sf"/>
</dbReference>
<evidence type="ECO:0000256" key="8">
    <source>
        <dbReference type="ARBA" id="ARBA00022741"/>
    </source>
</evidence>
<dbReference type="InterPro" id="IPR010559">
    <property type="entry name" value="Sig_transdc_His_kin_internal"/>
</dbReference>
<comment type="caution">
    <text evidence="18">The sequence shown here is derived from an EMBL/GenBank/DDBJ whole genome shotgun (WGS) entry which is preliminary data.</text>
</comment>
<dbReference type="PANTHER" id="PTHR34220">
    <property type="entry name" value="SENSOR HISTIDINE KINASE YPDA"/>
    <property type="match status" value="1"/>
</dbReference>
<keyword evidence="8" id="KW-0547">Nucleotide-binding</keyword>
<dbReference type="Proteomes" id="UP000886889">
    <property type="component" value="Unassembled WGS sequence"/>
</dbReference>
<evidence type="ECO:0000256" key="12">
    <source>
        <dbReference type="ARBA" id="ARBA00023012"/>
    </source>
</evidence>
<dbReference type="Gene3D" id="3.30.565.10">
    <property type="entry name" value="Histidine kinase-like ATPase, C-terminal domain"/>
    <property type="match status" value="1"/>
</dbReference>
<evidence type="ECO:0000256" key="10">
    <source>
        <dbReference type="ARBA" id="ARBA00022840"/>
    </source>
</evidence>
<keyword evidence="11 14" id="KW-1133">Transmembrane helix</keyword>
<dbReference type="Pfam" id="PF02518">
    <property type="entry name" value="HATPase_c"/>
    <property type="match status" value="1"/>
</dbReference>
<dbReference type="AlphaFoldDB" id="A0A9D1T8Y0"/>
<sequence>MKILALCLGCALAALLLQTFLFQQASSDLIYTQSKEEMGKSLENLQDDMYSLIKTMESGMIDIYNENDFVLDLKAGRDISYMRDEYYRLAFDLGTGSFDTSSAVVALYLYNMDHEIISTYRRAVTPKHNYPTDIYEDGEFGGGEKVREYVESDNAVTLITSYYNPYREKNILRFVLKIYTSGTNSETIGYVVCDADIKVIQYLMEKYRINDDAFIWLQPEGDAPVYQLGDLGNQDEEKFRMLAESIEAGGEAAAQLFSHSDRVFFKAAQNKYNLSAYALMPQSLLQENQRTLTRNLFLIAGLVIVLAVLISTFISRTLSRPLERMTATVKQIRDGDTRLRITDCKEDELGELGRSFNEMLDRIETLVSREYEAKLLLKQAEYNALQAQINPHFLYNTLDTMSSIADIRGCPEVSALSQSLSNIFRYSLDMKNPFSTVAGEIVHLKNYIYVMNVRMQENVEYVFDVEDSILKSTMPRISIQPLVENALTHGLRGSRKKKKIVITAGKDGENLVISVEDNGIGIPEEERRELLNPDRKNHTKSIGLNNIHSRMKILYGESYGVTIESRIGEGTKVSLVIPSVRMEEIDIWKAKNTKY</sequence>
<name>A0A9D1T8Y0_9FIRM</name>
<feature type="domain" description="Histidine kinase" evidence="16">
    <location>
        <begin position="479"/>
        <end position="581"/>
    </location>
</feature>
<dbReference type="SMART" id="SM00387">
    <property type="entry name" value="HATPase_c"/>
    <property type="match status" value="1"/>
</dbReference>
<evidence type="ECO:0000256" key="14">
    <source>
        <dbReference type="SAM" id="Phobius"/>
    </source>
</evidence>
<evidence type="ECO:0000256" key="3">
    <source>
        <dbReference type="ARBA" id="ARBA00012438"/>
    </source>
</evidence>
<comment type="subcellular location">
    <subcellularLocation>
        <location evidence="2">Cell membrane</location>
        <topology evidence="2">Multi-pass membrane protein</topology>
    </subcellularLocation>
</comment>
<evidence type="ECO:0000259" key="16">
    <source>
        <dbReference type="PROSITE" id="PS50109"/>
    </source>
</evidence>
<dbReference type="Gene3D" id="6.10.340.10">
    <property type="match status" value="1"/>
</dbReference>
<dbReference type="SUPFAM" id="SSF158472">
    <property type="entry name" value="HAMP domain-like"/>
    <property type="match status" value="1"/>
</dbReference>
<organism evidence="18 19">
    <name type="scientific">Candidatus Merdiplasma excrementigallinarum</name>
    <dbReference type="NCBI Taxonomy" id="2840864"/>
    <lineage>
        <taxon>Bacteria</taxon>
        <taxon>Bacillati</taxon>
        <taxon>Bacillota</taxon>
        <taxon>Clostridia</taxon>
        <taxon>Lachnospirales</taxon>
        <taxon>Lachnospiraceae</taxon>
        <taxon>Lachnospiraceae incertae sedis</taxon>
        <taxon>Candidatus Merdiplasma</taxon>
    </lineage>
</organism>
<evidence type="ECO:0000259" key="17">
    <source>
        <dbReference type="PROSITE" id="PS50885"/>
    </source>
</evidence>
<keyword evidence="4" id="KW-1003">Cell membrane</keyword>
<dbReference type="InterPro" id="IPR003660">
    <property type="entry name" value="HAMP_dom"/>
</dbReference>
<keyword evidence="5" id="KW-0597">Phosphoprotein</keyword>
<evidence type="ECO:0000256" key="13">
    <source>
        <dbReference type="ARBA" id="ARBA00023136"/>
    </source>
</evidence>
<keyword evidence="6" id="KW-0808">Transferase</keyword>
<feature type="transmembrane region" description="Helical" evidence="14">
    <location>
        <begin position="296"/>
        <end position="315"/>
    </location>
</feature>
<keyword evidence="15" id="KW-0732">Signal</keyword>